<proteinExistence type="predicted"/>
<feature type="region of interest" description="Disordered" evidence="1">
    <location>
        <begin position="1"/>
        <end position="27"/>
    </location>
</feature>
<feature type="region of interest" description="Disordered" evidence="1">
    <location>
        <begin position="63"/>
        <end position="107"/>
    </location>
</feature>
<accession>A0AAN9E911</accession>
<sequence>MTKKRGRPPKSPLVNSKNSSSNHKDLPIDFDALDDLNIDALSPKKQSQLLTLLDEIRTWITGKASVDESDATVQGSNKGKGPQTQNHVDLTDTQNKDSTGKETEGTQ</sequence>
<reference evidence="2 3" key="1">
    <citation type="submission" date="2024-01" db="EMBL/GenBank/DDBJ databases">
        <title>The genomes of 5 underutilized Papilionoideae crops provide insights into root nodulation and disease resistanc.</title>
        <authorList>
            <person name="Yuan L."/>
        </authorList>
    </citation>
    <scope>NUCLEOTIDE SEQUENCE [LARGE SCALE GENOMIC DNA]</scope>
    <source>
        <strain evidence="2">ZHUSHIDOU_FW_LH</strain>
        <tissue evidence="2">Leaf</tissue>
    </source>
</reference>
<feature type="compositionally biased region" description="Polar residues" evidence="1">
    <location>
        <begin position="71"/>
        <end position="93"/>
    </location>
</feature>
<organism evidence="2 3">
    <name type="scientific">Crotalaria pallida</name>
    <name type="common">Smooth rattlebox</name>
    <name type="synonym">Crotalaria striata</name>
    <dbReference type="NCBI Taxonomy" id="3830"/>
    <lineage>
        <taxon>Eukaryota</taxon>
        <taxon>Viridiplantae</taxon>
        <taxon>Streptophyta</taxon>
        <taxon>Embryophyta</taxon>
        <taxon>Tracheophyta</taxon>
        <taxon>Spermatophyta</taxon>
        <taxon>Magnoliopsida</taxon>
        <taxon>eudicotyledons</taxon>
        <taxon>Gunneridae</taxon>
        <taxon>Pentapetalae</taxon>
        <taxon>rosids</taxon>
        <taxon>fabids</taxon>
        <taxon>Fabales</taxon>
        <taxon>Fabaceae</taxon>
        <taxon>Papilionoideae</taxon>
        <taxon>50 kb inversion clade</taxon>
        <taxon>genistoids sensu lato</taxon>
        <taxon>core genistoids</taxon>
        <taxon>Crotalarieae</taxon>
        <taxon>Crotalaria</taxon>
    </lineage>
</organism>
<keyword evidence="3" id="KW-1185">Reference proteome</keyword>
<evidence type="ECO:0000313" key="2">
    <source>
        <dbReference type="EMBL" id="KAK7251235.1"/>
    </source>
</evidence>
<feature type="compositionally biased region" description="Basic and acidic residues" evidence="1">
    <location>
        <begin position="94"/>
        <end position="107"/>
    </location>
</feature>
<dbReference type="AlphaFoldDB" id="A0AAN9E911"/>
<name>A0AAN9E911_CROPI</name>
<evidence type="ECO:0000313" key="3">
    <source>
        <dbReference type="Proteomes" id="UP001372338"/>
    </source>
</evidence>
<dbReference type="EMBL" id="JAYWIO010000007">
    <property type="protein sequence ID" value="KAK7251235.1"/>
    <property type="molecule type" value="Genomic_DNA"/>
</dbReference>
<protein>
    <submittedName>
        <fullName evidence="2">Uncharacterized protein</fullName>
    </submittedName>
</protein>
<comment type="caution">
    <text evidence="2">The sequence shown here is derived from an EMBL/GenBank/DDBJ whole genome shotgun (WGS) entry which is preliminary data.</text>
</comment>
<gene>
    <name evidence="2" type="ORF">RIF29_34257</name>
</gene>
<evidence type="ECO:0000256" key="1">
    <source>
        <dbReference type="SAM" id="MobiDB-lite"/>
    </source>
</evidence>
<dbReference type="Proteomes" id="UP001372338">
    <property type="component" value="Unassembled WGS sequence"/>
</dbReference>